<dbReference type="EMBL" id="JAVFKD010000012">
    <property type="protein sequence ID" value="KAK5992687.1"/>
    <property type="molecule type" value="Genomic_DNA"/>
</dbReference>
<dbReference type="InterPro" id="IPR051053">
    <property type="entry name" value="ECH/Chromodomain_protein"/>
</dbReference>
<dbReference type="CDD" id="cd06558">
    <property type="entry name" value="crotonase-like"/>
    <property type="match status" value="1"/>
</dbReference>
<comment type="similarity">
    <text evidence="1">Belongs to the enoyl-CoA hydratase/isomerase family.</text>
</comment>
<dbReference type="PANTHER" id="PTHR43684">
    <property type="match status" value="1"/>
</dbReference>
<name>A0ABR0SLB6_9HYPO</name>
<dbReference type="Gene3D" id="1.10.12.10">
    <property type="entry name" value="Lyase 2-enoyl-coa Hydratase, Chain A, domain 2"/>
    <property type="match status" value="1"/>
</dbReference>
<dbReference type="PANTHER" id="PTHR43684:SF4">
    <property type="entry name" value="ENOYL-COA HYDRATASE_ISOMERASE FAMILY PROTEIN (AFU_ORTHOLOGUE AFUA_1G01890)"/>
    <property type="match status" value="1"/>
</dbReference>
<dbReference type="SUPFAM" id="SSF52096">
    <property type="entry name" value="ClpP/crotonase"/>
    <property type="match status" value="1"/>
</dbReference>
<organism evidence="2 3">
    <name type="scientific">Cladobotryum mycophilum</name>
    <dbReference type="NCBI Taxonomy" id="491253"/>
    <lineage>
        <taxon>Eukaryota</taxon>
        <taxon>Fungi</taxon>
        <taxon>Dikarya</taxon>
        <taxon>Ascomycota</taxon>
        <taxon>Pezizomycotina</taxon>
        <taxon>Sordariomycetes</taxon>
        <taxon>Hypocreomycetidae</taxon>
        <taxon>Hypocreales</taxon>
        <taxon>Hypocreaceae</taxon>
        <taxon>Cladobotryum</taxon>
    </lineage>
</organism>
<reference evidence="2 3" key="1">
    <citation type="submission" date="2024-01" db="EMBL/GenBank/DDBJ databases">
        <title>Complete genome of Cladobotryum mycophilum ATHUM6906.</title>
        <authorList>
            <person name="Christinaki A.C."/>
            <person name="Myridakis A.I."/>
            <person name="Kouvelis V.N."/>
        </authorList>
    </citation>
    <scope>NUCLEOTIDE SEQUENCE [LARGE SCALE GENOMIC DNA]</scope>
    <source>
        <strain evidence="2 3">ATHUM6906</strain>
    </source>
</reference>
<comment type="caution">
    <text evidence="2">The sequence shown here is derived from an EMBL/GenBank/DDBJ whole genome shotgun (WGS) entry which is preliminary data.</text>
</comment>
<evidence type="ECO:0000256" key="1">
    <source>
        <dbReference type="ARBA" id="ARBA00005254"/>
    </source>
</evidence>
<sequence>MAPTLPDNYNTFTLPALQFSHHPPTSATVTPVIVVKLHRPEARNGFTFQMADSLVAAFDLLSADPRVKSIVLTSSDPKNKFFCAGADFNGPEKEGEDPGVLEHRDEGGEVSLAIYRCRKPVIVAINGSAVGVGLTMTLPANIRVASKDAKIGFVFGRRGFCLEACSSFFLTRLIGASKALHLTTTGAVYPANHKLFDNLFTEIVEPHEVLPTALKIAEEVATNVSQVSSRVMKDLIFRGPSTPEEAHLLESKLFYSLFRGKDAREGIDSFLQKRQPDFQGNIDDDAPVGYPWWTPVDVRPKSKL</sequence>
<dbReference type="InterPro" id="IPR014748">
    <property type="entry name" value="Enoyl-CoA_hydra_C"/>
</dbReference>
<dbReference type="InterPro" id="IPR029045">
    <property type="entry name" value="ClpP/crotonase-like_dom_sf"/>
</dbReference>
<keyword evidence="3" id="KW-1185">Reference proteome</keyword>
<protein>
    <submittedName>
        <fullName evidence="2">Enoyl-CoA hydratase AKT3-1</fullName>
    </submittedName>
</protein>
<dbReference type="Proteomes" id="UP001338125">
    <property type="component" value="Unassembled WGS sequence"/>
</dbReference>
<dbReference type="InterPro" id="IPR001753">
    <property type="entry name" value="Enoyl-CoA_hydra/iso"/>
</dbReference>
<accession>A0ABR0SLB6</accession>
<gene>
    <name evidence="2" type="ORF">PT974_06102</name>
</gene>
<dbReference type="Pfam" id="PF00378">
    <property type="entry name" value="ECH_1"/>
    <property type="match status" value="1"/>
</dbReference>
<evidence type="ECO:0000313" key="2">
    <source>
        <dbReference type="EMBL" id="KAK5992687.1"/>
    </source>
</evidence>
<evidence type="ECO:0000313" key="3">
    <source>
        <dbReference type="Proteomes" id="UP001338125"/>
    </source>
</evidence>
<proteinExistence type="inferred from homology"/>
<dbReference type="Gene3D" id="3.90.226.10">
    <property type="entry name" value="2-enoyl-CoA Hydratase, Chain A, domain 1"/>
    <property type="match status" value="1"/>
</dbReference>